<comment type="caution">
    <text evidence="2">The sequence shown here is derived from an EMBL/GenBank/DDBJ whole genome shotgun (WGS) entry which is preliminary data.</text>
</comment>
<keyword evidence="3" id="KW-1185">Reference proteome</keyword>
<dbReference type="AlphaFoldDB" id="A0A8T0XYZ6"/>
<evidence type="ECO:0000256" key="1">
    <source>
        <dbReference type="SAM" id="MobiDB-lite"/>
    </source>
</evidence>
<dbReference type="Pfam" id="PF07893">
    <property type="entry name" value="DUF1668"/>
    <property type="match status" value="1"/>
</dbReference>
<sequence length="392" mass="43688">MNPSGARRTERDQENIRGRHGMPPTKRKSSDERGGGGGGAKRPALQCTSNKQHLYLLLDDWERGYSVRRLDVDAFEPDDAGADDDLPPERFTEPPVARIEAEAAEYASERNFVSHGAKIFAMQPGEASPAIPAFDASTLALSLCPWPFSYRQYGLPSFASAAGKLLAFTDTDAVYLGDQPPCGSKAPWSWAAIEARSPFYASQVTCYALHPDGRTLFVSAASLRSHRSGTFSLDAERLEWRRHGDWLLPFSGQAYFDAELEAWVGLCGEMGSPGHLCSCDVAPIAAEFTRPPSWKIGKEKLFRKNPELHLGAKLVYMGRSKFCLVEFLFQKDDDDHPRSDQPRRRVLDMTTFGLKYSKEGKLQTTLQRSRACKMNKRPQDYGGSLIPLAFWL</sequence>
<evidence type="ECO:0000313" key="3">
    <source>
        <dbReference type="Proteomes" id="UP000823388"/>
    </source>
</evidence>
<dbReference type="PANTHER" id="PTHR33085:SF50">
    <property type="entry name" value="DUF1618 DOMAIN-CONTAINING PROTEIN"/>
    <property type="match status" value="1"/>
</dbReference>
<feature type="region of interest" description="Disordered" evidence="1">
    <location>
        <begin position="1"/>
        <end position="46"/>
    </location>
</feature>
<protein>
    <submittedName>
        <fullName evidence="2">Uncharacterized protein</fullName>
    </submittedName>
</protein>
<feature type="compositionally biased region" description="Basic and acidic residues" evidence="1">
    <location>
        <begin position="7"/>
        <end position="17"/>
    </location>
</feature>
<dbReference type="Proteomes" id="UP000823388">
    <property type="component" value="Chromosome 1K"/>
</dbReference>
<organism evidence="2 3">
    <name type="scientific">Panicum virgatum</name>
    <name type="common">Blackwell switchgrass</name>
    <dbReference type="NCBI Taxonomy" id="38727"/>
    <lineage>
        <taxon>Eukaryota</taxon>
        <taxon>Viridiplantae</taxon>
        <taxon>Streptophyta</taxon>
        <taxon>Embryophyta</taxon>
        <taxon>Tracheophyta</taxon>
        <taxon>Spermatophyta</taxon>
        <taxon>Magnoliopsida</taxon>
        <taxon>Liliopsida</taxon>
        <taxon>Poales</taxon>
        <taxon>Poaceae</taxon>
        <taxon>PACMAD clade</taxon>
        <taxon>Panicoideae</taxon>
        <taxon>Panicodae</taxon>
        <taxon>Paniceae</taxon>
        <taxon>Panicinae</taxon>
        <taxon>Panicum</taxon>
        <taxon>Panicum sect. Hiantes</taxon>
    </lineage>
</organism>
<dbReference type="PANTHER" id="PTHR33085">
    <property type="entry name" value="OS12G0113100 PROTEIN-RELATED"/>
    <property type="match status" value="1"/>
</dbReference>
<name>A0A8T0XYZ6_PANVG</name>
<accession>A0A8T0XYZ6</accession>
<dbReference type="EMBL" id="CM029037">
    <property type="protein sequence ID" value="KAG2662234.1"/>
    <property type="molecule type" value="Genomic_DNA"/>
</dbReference>
<proteinExistence type="predicted"/>
<dbReference type="InterPro" id="IPR012871">
    <property type="entry name" value="DUF1668_ORYSA"/>
</dbReference>
<reference evidence="2" key="1">
    <citation type="submission" date="2020-05" db="EMBL/GenBank/DDBJ databases">
        <title>WGS assembly of Panicum virgatum.</title>
        <authorList>
            <person name="Lovell J.T."/>
            <person name="Jenkins J."/>
            <person name="Shu S."/>
            <person name="Juenger T.E."/>
            <person name="Schmutz J."/>
        </authorList>
    </citation>
    <scope>NUCLEOTIDE SEQUENCE</scope>
    <source>
        <strain evidence="2">AP13</strain>
    </source>
</reference>
<gene>
    <name evidence="2" type="ORF">PVAP13_1KG517300</name>
</gene>
<evidence type="ECO:0000313" key="2">
    <source>
        <dbReference type="EMBL" id="KAG2662234.1"/>
    </source>
</evidence>